<gene>
    <name evidence="2" type="ORF">PGQ11_002417</name>
</gene>
<evidence type="ECO:0000313" key="3">
    <source>
        <dbReference type="Proteomes" id="UP001390339"/>
    </source>
</evidence>
<feature type="compositionally biased region" description="Low complexity" evidence="1">
    <location>
        <begin position="672"/>
        <end position="690"/>
    </location>
</feature>
<name>A0ABR2JI28_9PEZI</name>
<dbReference type="Proteomes" id="UP001390339">
    <property type="component" value="Unassembled WGS sequence"/>
</dbReference>
<feature type="region of interest" description="Disordered" evidence="1">
    <location>
        <begin position="667"/>
        <end position="690"/>
    </location>
</feature>
<feature type="compositionally biased region" description="Pro residues" evidence="1">
    <location>
        <begin position="628"/>
        <end position="643"/>
    </location>
</feature>
<feature type="region of interest" description="Disordered" evidence="1">
    <location>
        <begin position="720"/>
        <end position="750"/>
    </location>
</feature>
<protein>
    <submittedName>
        <fullName evidence="2">Uncharacterized protein</fullName>
    </submittedName>
</protein>
<feature type="region of interest" description="Disordered" evidence="1">
    <location>
        <begin position="565"/>
        <end position="649"/>
    </location>
</feature>
<feature type="compositionally biased region" description="Polar residues" evidence="1">
    <location>
        <begin position="597"/>
        <end position="622"/>
    </location>
</feature>
<sequence length="750" mass="82942">MATMNATIAGTMPSNKHETDEVHIALRLNMKERLMSLTYTSSINLIASRNHQFTADHFKSLRRFNGFIRNDYTNLFPRIARPILDLFLVWLRPLAGTGSPSKSEVRICVSGLRSPQEIVHFHQVLTQPHLRVHSDPLKLCFSRALIDLTGAYALHNVDVAPEPITLCGGLLRSFAAGDSTPKQKSTIGGMVEVDGVAYAVTIIHNRKQHGRESEEEVAHMSNADLSPEETLLETTQQVYLEPPLAIDIWEEDGSKPSEWGHTNTGFVASNTDKRSTMATQWSPTNEEIISLDGWALIPVPPECKRPNLRMMPEHPDFMPGTDYIIGAKYDEFPSMMLVSILSGVSEQKWGMLSPHISFLVQEDGTSHEVWRVDLESHDAMKQGDSGSWVINTLDNSCIGSVTATSRGVAYIIPLADLLEKVRMRFGQSSTVSMPLPFATFCNVLQDESLRARYLDQAISERCLRASAQDRVAAELLHAIRAGRADLVTELMEEVEFDYSAMERVFADALGSPKDDIVKANVLAKEIASCRRPLTRPKHQVLGGKVDISTPVEAITVPSLGQRIRGKVSRMLSSEPNSKKRSSRPLAFGRSKDDQEENMTGKQQSQESGGTQPTWSFFGSRPSTKPGEDLPPAPQLPYTPPMQPMYPEATSYPQPVYAQAASPYPMALPTPPQMQQSPAPAAAPYAYPAQTPGRYELSGIKIAPAGEQTFLDPYYGTVQPVPVHEMETSPPPKQDGSSPYGIQPRKDDQQR</sequence>
<comment type="caution">
    <text evidence="2">The sequence shown here is derived from an EMBL/GenBank/DDBJ whole genome shotgun (WGS) entry which is preliminary data.</text>
</comment>
<dbReference type="EMBL" id="JAPCWZ010000002">
    <property type="protein sequence ID" value="KAK8877471.1"/>
    <property type="molecule type" value="Genomic_DNA"/>
</dbReference>
<organism evidence="2 3">
    <name type="scientific">Apiospora arundinis</name>
    <dbReference type="NCBI Taxonomy" id="335852"/>
    <lineage>
        <taxon>Eukaryota</taxon>
        <taxon>Fungi</taxon>
        <taxon>Dikarya</taxon>
        <taxon>Ascomycota</taxon>
        <taxon>Pezizomycotina</taxon>
        <taxon>Sordariomycetes</taxon>
        <taxon>Xylariomycetidae</taxon>
        <taxon>Amphisphaeriales</taxon>
        <taxon>Apiosporaceae</taxon>
        <taxon>Apiospora</taxon>
    </lineage>
</organism>
<evidence type="ECO:0000313" key="2">
    <source>
        <dbReference type="EMBL" id="KAK8877471.1"/>
    </source>
</evidence>
<reference evidence="2 3" key="1">
    <citation type="journal article" date="2024" name="IMA Fungus">
        <title>Apiospora arundinis, a panoply of carbohydrate-active enzymes and secondary metabolites.</title>
        <authorList>
            <person name="Sorensen T."/>
            <person name="Petersen C."/>
            <person name="Muurmann A.T."/>
            <person name="Christiansen J.V."/>
            <person name="Brundto M.L."/>
            <person name="Overgaard C.K."/>
            <person name="Boysen A.T."/>
            <person name="Wollenberg R.D."/>
            <person name="Larsen T.O."/>
            <person name="Sorensen J.L."/>
            <person name="Nielsen K.L."/>
            <person name="Sondergaard T.E."/>
        </authorList>
    </citation>
    <scope>NUCLEOTIDE SEQUENCE [LARGE SCALE GENOMIC DNA]</scope>
    <source>
        <strain evidence="2 3">AAU 773</strain>
    </source>
</reference>
<keyword evidence="3" id="KW-1185">Reference proteome</keyword>
<proteinExistence type="predicted"/>
<accession>A0ABR2JI28</accession>
<evidence type="ECO:0000256" key="1">
    <source>
        <dbReference type="SAM" id="MobiDB-lite"/>
    </source>
</evidence>